<dbReference type="InterPro" id="IPR015424">
    <property type="entry name" value="PyrdxlP-dep_Trfase"/>
</dbReference>
<evidence type="ECO:0000256" key="4">
    <source>
        <dbReference type="ARBA" id="ARBA00022576"/>
    </source>
</evidence>
<evidence type="ECO:0000256" key="5">
    <source>
        <dbReference type="ARBA" id="ARBA00022605"/>
    </source>
</evidence>
<dbReference type="FunFam" id="3.90.1150.10:FF:000006">
    <property type="entry name" value="Phosphoserine aminotransferase"/>
    <property type="match status" value="1"/>
</dbReference>
<dbReference type="NCBIfam" id="NF003764">
    <property type="entry name" value="PRK05355.1"/>
    <property type="match status" value="1"/>
</dbReference>
<feature type="binding site" evidence="11">
    <location>
        <position position="46"/>
    </location>
    <ligand>
        <name>L-glutamate</name>
        <dbReference type="ChEBI" id="CHEBI:29985"/>
    </ligand>
</feature>
<comment type="cofactor">
    <cofactor evidence="11">
        <name>pyridoxal 5'-phosphate</name>
        <dbReference type="ChEBI" id="CHEBI:597326"/>
    </cofactor>
    <text evidence="11">Binds 1 pyridoxal phosphate per subunit.</text>
</comment>
<dbReference type="EC" id="2.6.1.52" evidence="11"/>
<keyword evidence="4 11" id="KW-0032">Aminotransferase</keyword>
<evidence type="ECO:0000256" key="9">
    <source>
        <dbReference type="ARBA" id="ARBA00047630"/>
    </source>
</evidence>
<dbReference type="GO" id="GO:0005737">
    <property type="term" value="C:cytoplasm"/>
    <property type="evidence" value="ECO:0007669"/>
    <property type="project" value="UniProtKB-SubCell"/>
</dbReference>
<keyword evidence="5 11" id="KW-0028">Amino-acid biosynthesis</keyword>
<evidence type="ECO:0000313" key="14">
    <source>
        <dbReference type="Proteomes" id="UP000662873"/>
    </source>
</evidence>
<accession>A0A809R6T5</accession>
<dbReference type="NCBIfam" id="TIGR01364">
    <property type="entry name" value="serC_1"/>
    <property type="match status" value="1"/>
</dbReference>
<dbReference type="InterPro" id="IPR015422">
    <property type="entry name" value="PyrdxlP-dep_Trfase_small"/>
</dbReference>
<feature type="binding site" evidence="11">
    <location>
        <begin position="80"/>
        <end position="81"/>
    </location>
    <ligand>
        <name>pyridoxal 5'-phosphate</name>
        <dbReference type="ChEBI" id="CHEBI:597326"/>
    </ligand>
</feature>
<reference evidence="13" key="1">
    <citation type="journal article" name="DNA Res.">
        <title>The physiological potential of anammox bacteria as revealed by their core genome structure.</title>
        <authorList>
            <person name="Okubo T."/>
            <person name="Toyoda A."/>
            <person name="Fukuhara K."/>
            <person name="Uchiyama I."/>
            <person name="Harigaya Y."/>
            <person name="Kuroiwa M."/>
            <person name="Suzuki T."/>
            <person name="Murakami Y."/>
            <person name="Suwa Y."/>
            <person name="Takami H."/>
        </authorList>
    </citation>
    <scope>NUCLEOTIDE SEQUENCE</scope>
    <source>
        <strain evidence="13">317325-2</strain>
    </source>
</reference>
<proteinExistence type="inferred from homology"/>
<evidence type="ECO:0000313" key="13">
    <source>
        <dbReference type="EMBL" id="BBO23260.1"/>
    </source>
</evidence>
<dbReference type="InterPro" id="IPR000192">
    <property type="entry name" value="Aminotrans_V_dom"/>
</dbReference>
<dbReference type="Gene3D" id="3.90.1150.10">
    <property type="entry name" value="Aspartate Aminotransferase, domain 1"/>
    <property type="match status" value="1"/>
</dbReference>
<keyword evidence="11" id="KW-0664">Pyridoxine biosynthesis</keyword>
<dbReference type="AlphaFoldDB" id="A0A809R6T5"/>
<keyword evidence="6 11" id="KW-0808">Transferase</keyword>
<dbReference type="PIRSF" id="PIRSF000525">
    <property type="entry name" value="SerC"/>
    <property type="match status" value="1"/>
</dbReference>
<comment type="catalytic activity">
    <reaction evidence="10 11">
        <text>O-phospho-L-serine + 2-oxoglutarate = 3-phosphooxypyruvate + L-glutamate</text>
        <dbReference type="Rhea" id="RHEA:14329"/>
        <dbReference type="ChEBI" id="CHEBI:16810"/>
        <dbReference type="ChEBI" id="CHEBI:18110"/>
        <dbReference type="ChEBI" id="CHEBI:29985"/>
        <dbReference type="ChEBI" id="CHEBI:57524"/>
        <dbReference type="EC" id="2.6.1.52"/>
    </reaction>
</comment>
<evidence type="ECO:0000259" key="12">
    <source>
        <dbReference type="Pfam" id="PF00266"/>
    </source>
</evidence>
<dbReference type="FunFam" id="3.40.640.10:FF:000010">
    <property type="entry name" value="Phosphoserine aminotransferase"/>
    <property type="match status" value="1"/>
</dbReference>
<protein>
    <recommendedName>
        <fullName evidence="11">Phosphoserine aminotransferase</fullName>
        <ecNumber evidence="11">2.6.1.52</ecNumber>
    </recommendedName>
    <alternativeName>
        <fullName evidence="11">Phosphohydroxythreonine aminotransferase</fullName>
        <shortName evidence="11">PSAT</shortName>
    </alternativeName>
</protein>
<feature type="binding site" evidence="11">
    <location>
        <position position="175"/>
    </location>
    <ligand>
        <name>pyridoxal 5'-phosphate</name>
        <dbReference type="ChEBI" id="CHEBI:597326"/>
    </ligand>
</feature>
<evidence type="ECO:0000256" key="11">
    <source>
        <dbReference type="HAMAP-Rule" id="MF_00160"/>
    </source>
</evidence>
<evidence type="ECO:0000256" key="2">
    <source>
        <dbReference type="ARBA" id="ARBA00005099"/>
    </source>
</evidence>
<evidence type="ECO:0000256" key="3">
    <source>
        <dbReference type="ARBA" id="ARBA00006904"/>
    </source>
</evidence>
<dbReference type="GO" id="GO:0030170">
    <property type="term" value="F:pyridoxal phosphate binding"/>
    <property type="evidence" value="ECO:0007669"/>
    <property type="project" value="UniProtKB-UniRule"/>
</dbReference>
<keyword evidence="8 11" id="KW-0718">Serine biosynthesis</keyword>
<evidence type="ECO:0000256" key="8">
    <source>
        <dbReference type="ARBA" id="ARBA00023299"/>
    </source>
</evidence>
<dbReference type="InterPro" id="IPR022278">
    <property type="entry name" value="Pser_aminoTfrase"/>
</dbReference>
<dbReference type="GO" id="GO:0006564">
    <property type="term" value="P:L-serine biosynthetic process"/>
    <property type="evidence" value="ECO:0007669"/>
    <property type="project" value="UniProtKB-UniRule"/>
</dbReference>
<name>A0A809R6T5_9BACT</name>
<feature type="binding site" evidence="11">
    <location>
        <position position="156"/>
    </location>
    <ligand>
        <name>pyridoxal 5'-phosphate</name>
        <dbReference type="ChEBI" id="CHEBI:597326"/>
    </ligand>
</feature>
<sequence length="364" mass="39902">MSQPYNRVYNFSAGPCTLPVEVLEQVRDELLNWNGSGMSVMELSHRSKHFGSIIEEAEADFRSLLGIPESYHVLFLQGGASLQNTMIPMSLLPEGGSADYVVTGSWGQKSAEAARRVGQIQVLWDGKAHNYDRTPEPAALQTTPGAAYVHYTSNETIQGVQFFEDLAFSVPAVCDMSSDILSRPIDISRYNLIYAGAQKNMGPAGATVVVISQDLLDRCPKDHHPMLDYRLHTANASLYNTPPCFAIYVCGLVYKWVVRQGGVARMQEQAQAKSQLLYDAIDSSGGFYSGHSQKHCRSVMNVTFTLPNEELTNAFVKESEALGLDGLKGHRSIGGIRASIYNAFPKEGCEALADFMGAFARRNG</sequence>
<dbReference type="HAMAP" id="MF_00160">
    <property type="entry name" value="SerC_aminotrans_5"/>
    <property type="match status" value="1"/>
</dbReference>
<comment type="function">
    <text evidence="1 11">Catalyzes the reversible conversion of 3-phosphohydroxypyruvate to phosphoserine and of 3-hydroxy-2-oxo-4-phosphonooxybutanoate to phosphohydroxythreonine.</text>
</comment>
<organism evidence="13 14">
    <name type="scientific">Candidatus Nitrosymbiomonas proteolyticus</name>
    <dbReference type="NCBI Taxonomy" id="2608984"/>
    <lineage>
        <taxon>Bacteria</taxon>
        <taxon>Bacillati</taxon>
        <taxon>Armatimonadota</taxon>
        <taxon>Armatimonadota incertae sedis</taxon>
        <taxon>Candidatus Nitrosymbiomonas</taxon>
    </lineage>
</organism>
<comment type="pathway">
    <text evidence="2 11">Amino-acid biosynthesis; L-serine biosynthesis; L-serine from 3-phospho-D-glycerate: step 2/3.</text>
</comment>
<comment type="subunit">
    <text evidence="11">Homodimer.</text>
</comment>
<comment type="subcellular location">
    <subcellularLocation>
        <location evidence="11">Cytoplasm</location>
    </subcellularLocation>
</comment>
<evidence type="ECO:0000256" key="1">
    <source>
        <dbReference type="ARBA" id="ARBA00003483"/>
    </source>
</evidence>
<dbReference type="EMBL" id="AP021858">
    <property type="protein sequence ID" value="BBO23260.1"/>
    <property type="molecule type" value="Genomic_DNA"/>
</dbReference>
<dbReference type="UniPathway" id="UPA00135">
    <property type="reaction ID" value="UER00197"/>
</dbReference>
<keyword evidence="7 11" id="KW-0663">Pyridoxal phosphate</keyword>
<dbReference type="KEGG" id="npy:NPRO_08550"/>
<comment type="caution">
    <text evidence="11">Lacks conserved residue(s) required for the propagation of feature annotation.</text>
</comment>
<evidence type="ECO:0000256" key="10">
    <source>
        <dbReference type="ARBA" id="ARBA00049007"/>
    </source>
</evidence>
<dbReference type="UniPathway" id="UPA00244">
    <property type="reaction ID" value="UER00311"/>
</dbReference>
<feature type="binding site" evidence="11">
    <location>
        <position position="106"/>
    </location>
    <ligand>
        <name>pyridoxal 5'-phosphate</name>
        <dbReference type="ChEBI" id="CHEBI:597326"/>
    </ligand>
</feature>
<evidence type="ECO:0000256" key="6">
    <source>
        <dbReference type="ARBA" id="ARBA00022679"/>
    </source>
</evidence>
<comment type="pathway">
    <text evidence="11">Cofactor biosynthesis; pyridoxine 5'-phosphate biosynthesis; pyridoxine 5'-phosphate from D-erythrose 4-phosphate: step 3/5.</text>
</comment>
<dbReference type="SUPFAM" id="SSF53383">
    <property type="entry name" value="PLP-dependent transferases"/>
    <property type="match status" value="1"/>
</dbReference>
<feature type="binding site" evidence="11">
    <location>
        <begin position="240"/>
        <end position="241"/>
    </location>
    <ligand>
        <name>pyridoxal 5'-phosphate</name>
        <dbReference type="ChEBI" id="CHEBI:597326"/>
    </ligand>
</feature>
<feature type="modified residue" description="N6-(pyridoxal phosphate)lysine" evidence="11">
    <location>
        <position position="199"/>
    </location>
</feature>
<gene>
    <name evidence="11" type="primary">serC</name>
    <name evidence="13" type="ORF">NPRO_08550</name>
</gene>
<comment type="catalytic activity">
    <reaction evidence="9 11">
        <text>4-(phosphooxy)-L-threonine + 2-oxoglutarate = (R)-3-hydroxy-2-oxo-4-phosphooxybutanoate + L-glutamate</text>
        <dbReference type="Rhea" id="RHEA:16573"/>
        <dbReference type="ChEBI" id="CHEBI:16810"/>
        <dbReference type="ChEBI" id="CHEBI:29985"/>
        <dbReference type="ChEBI" id="CHEBI:58452"/>
        <dbReference type="ChEBI" id="CHEBI:58538"/>
        <dbReference type="EC" id="2.6.1.52"/>
    </reaction>
</comment>
<comment type="similarity">
    <text evidence="3 11">Belongs to the class-V pyridoxal-phosphate-dependent aminotransferase family. SerC subfamily.</text>
</comment>
<evidence type="ECO:0000256" key="7">
    <source>
        <dbReference type="ARBA" id="ARBA00022898"/>
    </source>
</evidence>
<dbReference type="GO" id="GO:0004648">
    <property type="term" value="F:O-phospho-L-serine:2-oxoglutarate aminotransferase activity"/>
    <property type="evidence" value="ECO:0007669"/>
    <property type="project" value="UniProtKB-UniRule"/>
</dbReference>
<keyword evidence="11" id="KW-0963">Cytoplasm</keyword>
<dbReference type="GO" id="GO:0008615">
    <property type="term" value="P:pyridoxine biosynthetic process"/>
    <property type="evidence" value="ECO:0007669"/>
    <property type="project" value="UniProtKB-UniRule"/>
</dbReference>
<dbReference type="Proteomes" id="UP000662873">
    <property type="component" value="Chromosome"/>
</dbReference>
<dbReference type="PANTHER" id="PTHR43247">
    <property type="entry name" value="PHOSPHOSERINE AMINOTRANSFERASE"/>
    <property type="match status" value="1"/>
</dbReference>
<feature type="binding site" evidence="11">
    <location>
        <position position="198"/>
    </location>
    <ligand>
        <name>pyridoxal 5'-phosphate</name>
        <dbReference type="ChEBI" id="CHEBI:597326"/>
    </ligand>
</feature>
<dbReference type="Gene3D" id="3.40.640.10">
    <property type="entry name" value="Type I PLP-dependent aspartate aminotransferase-like (Major domain)"/>
    <property type="match status" value="1"/>
</dbReference>
<dbReference type="InterPro" id="IPR015421">
    <property type="entry name" value="PyrdxlP-dep_Trfase_major"/>
</dbReference>
<dbReference type="PANTHER" id="PTHR43247:SF1">
    <property type="entry name" value="PHOSPHOSERINE AMINOTRANSFERASE"/>
    <property type="match status" value="1"/>
</dbReference>
<dbReference type="Pfam" id="PF00266">
    <property type="entry name" value="Aminotran_5"/>
    <property type="match status" value="1"/>
</dbReference>
<feature type="domain" description="Aminotransferase class V" evidence="12">
    <location>
        <begin position="8"/>
        <end position="352"/>
    </location>
</feature>